<keyword evidence="2" id="KW-1185">Reference proteome</keyword>
<dbReference type="Proteomes" id="UP000008281">
    <property type="component" value="Unassembled WGS sequence"/>
</dbReference>
<proteinExistence type="predicted"/>
<dbReference type="InParanoid" id="E3M9J7"/>
<dbReference type="InterPro" id="IPR021942">
    <property type="entry name" value="DUF3557"/>
</dbReference>
<name>E3M9J7_CAERE</name>
<dbReference type="AlphaFoldDB" id="E3M9J7"/>
<gene>
    <name evidence="1" type="ORF">CRE_14565</name>
</gene>
<dbReference type="PANTHER" id="PTHR31379">
    <property type="entry name" value="F-BOX C PROTEIN-RELATED-RELATED"/>
    <property type="match status" value="1"/>
</dbReference>
<accession>E3M9J7</accession>
<organism evidence="2">
    <name type="scientific">Caenorhabditis remanei</name>
    <name type="common">Caenorhabditis vulgaris</name>
    <dbReference type="NCBI Taxonomy" id="31234"/>
    <lineage>
        <taxon>Eukaryota</taxon>
        <taxon>Metazoa</taxon>
        <taxon>Ecdysozoa</taxon>
        <taxon>Nematoda</taxon>
        <taxon>Chromadorea</taxon>
        <taxon>Rhabditida</taxon>
        <taxon>Rhabditina</taxon>
        <taxon>Rhabditomorpha</taxon>
        <taxon>Rhabditoidea</taxon>
        <taxon>Rhabditidae</taxon>
        <taxon>Peloderinae</taxon>
        <taxon>Caenorhabditis</taxon>
    </lineage>
</organism>
<protein>
    <submittedName>
        <fullName evidence="1">Uncharacterized protein</fullName>
    </submittedName>
</protein>
<dbReference type="PANTHER" id="PTHR31379:SF1">
    <property type="entry name" value="F-BOX C PROTEIN-RELATED"/>
    <property type="match status" value="1"/>
</dbReference>
<evidence type="ECO:0000313" key="2">
    <source>
        <dbReference type="Proteomes" id="UP000008281"/>
    </source>
</evidence>
<reference evidence="1" key="1">
    <citation type="submission" date="2007-07" db="EMBL/GenBank/DDBJ databases">
        <title>PCAP assembly of the Caenorhabditis remanei genome.</title>
        <authorList>
            <consortium name="The Caenorhabditis remanei Sequencing Consortium"/>
            <person name="Wilson R.K."/>
        </authorList>
    </citation>
    <scope>NUCLEOTIDE SEQUENCE [LARGE SCALE GENOMIC DNA]</scope>
    <source>
        <strain evidence="1">PB4641</strain>
    </source>
</reference>
<dbReference type="HOGENOM" id="CLU_042576_2_1_1"/>
<evidence type="ECO:0000313" key="1">
    <source>
        <dbReference type="EMBL" id="EFO96376.1"/>
    </source>
</evidence>
<dbReference type="EMBL" id="DS268430">
    <property type="protein sequence ID" value="EFO96376.1"/>
    <property type="molecule type" value="Genomic_DNA"/>
</dbReference>
<sequence length="404" mass="47341">MSTNQPLAYQTSKAVLLYLNANLRLELAQRCLELRTADRTTPLRIYNLKLNPMDVRINDTTYGVALHKVPRRTEYLPEYIHENSHSSDNIFYDVDQYGFKDYSVGPDDSFFWESSEPSIDYEYYVNILLEMHSLTRADLSESAEKARSDILLSKTPDMSKLQCLFDRKDDDYLFPYILRHMGMNPHEMPYYYCIGLNVSTSNEKKTELVNYTCKLVNVVKYMFAKIFGNRELVIAKKMEIRSFYCFRYKFQSHFIVHDLTISSDYSKVLNELGPLLTGTEVLTVEEGLSNEQLQQLSNQRVIFCNYGYQREILFLVGEWKRNTPAVGTHYSFPVFAIADQVVYDAFDDIRQLEASRESLYPEARETKFPHCITFKLSEHSELNVYYEQEYMHMKIDPAGYSIEL</sequence>